<keyword evidence="1" id="KW-0812">Transmembrane</keyword>
<evidence type="ECO:0000313" key="3">
    <source>
        <dbReference type="RefSeq" id="WP_028310499.1"/>
    </source>
</evidence>
<dbReference type="RefSeq" id="WP_028310499.1">
    <property type="nucleotide sequence ID" value="NZ_AXWS01000007.1"/>
</dbReference>
<proteinExistence type="predicted"/>
<accession>A0A8B6X214</accession>
<evidence type="ECO:0000256" key="1">
    <source>
        <dbReference type="SAM" id="Phobius"/>
    </source>
</evidence>
<organism evidence="2 3">
    <name type="scientific">Derxia gummosa DSM 723</name>
    <dbReference type="NCBI Taxonomy" id="1121388"/>
    <lineage>
        <taxon>Bacteria</taxon>
        <taxon>Pseudomonadati</taxon>
        <taxon>Pseudomonadota</taxon>
        <taxon>Betaproteobacteria</taxon>
        <taxon>Burkholderiales</taxon>
        <taxon>Alcaligenaceae</taxon>
        <taxon>Derxia</taxon>
    </lineage>
</organism>
<reference evidence="3" key="1">
    <citation type="submission" date="2025-08" db="UniProtKB">
        <authorList>
            <consortium name="RefSeq"/>
        </authorList>
    </citation>
    <scope>IDENTIFICATION</scope>
</reference>
<keyword evidence="2" id="KW-1185">Reference proteome</keyword>
<keyword evidence="1" id="KW-0472">Membrane</keyword>
<name>A0A8B6X214_9BURK</name>
<dbReference type="AlphaFoldDB" id="A0A8B6X214"/>
<feature type="transmembrane region" description="Helical" evidence="1">
    <location>
        <begin position="713"/>
        <end position="737"/>
    </location>
</feature>
<evidence type="ECO:0000313" key="2">
    <source>
        <dbReference type="Proteomes" id="UP000675920"/>
    </source>
</evidence>
<sequence length="756" mass="78557">MSAKHVLRWVGAEAFVAQPVRPSPSLLRFDGDDFMDRLLALLAQAPQTLPQLVAKPESWSAVAAPTPEPLPAGVALNSSRPARLLKRSTALLGFRRDAQAAQSPAMAGEVATLPAAGVTAAGAAASAGVVPSAGAGNAAAGAALLPGTLGTTSSVLKLFQPVHQRYYLAAAHLVCELPGLPPRVTSGGDKSGVVLRRLFSVKGADGATRVVEHAWVKPPSGPGYWAPLARPAAACADGEEWLPTFPLGYQPPAGPRRTLLGALVPVARHDEYRFARRATEWAGTDGAGGLAPAAGLGAGGAGSAAGAASGASAATTTAALDARAADLRALARMKVIAPWQGLVERAVQSLQSARISFNDDQEEVTASAAQLQSACVTLNDQLCEASWRLMQDCREFLDAYLPRIAARLGQTAPANPPASDTAGRLLRALEDVTWPASWRTTLPDSITRSLSTAVVKPARPLAVSLRAALDAIPAASAGLDAADQTFSSATDGAPLQWPAFALPLVLGDVGGTAASADPRLRLPFDGGNASFVLDDAAQDNAIAFIDAFAATLEDAIDAAVKAGESGAATPQAAAAARLADDLKAALADDAGPPRFVLRFVHRRCDCGPLHPLVISAPSEVFELAGFFDSDAPLRPIRIALPFDTSPGGLRKFGRNSAFIMSDLLCGQMKRVRRLGFGDMVRSVLPWPFHKDLKVTDMQPCGGPAASFGTICSLSIPIITLVAFILLIVIATLLDLIFRWLPFLIACFPVPGLKGKR</sequence>
<dbReference type="OrthoDB" id="136948at2"/>
<dbReference type="Proteomes" id="UP000675920">
    <property type="component" value="Unplaced"/>
</dbReference>
<keyword evidence="1" id="KW-1133">Transmembrane helix</keyword>
<protein>
    <submittedName>
        <fullName evidence="3">Uncharacterized protein</fullName>
    </submittedName>
</protein>